<dbReference type="AlphaFoldDB" id="A0A4D6KRU9"/>
<dbReference type="Proteomes" id="UP000501690">
    <property type="component" value="Linkage Group LG1"/>
</dbReference>
<protein>
    <submittedName>
        <fullName evidence="1">Uncharacterized protein</fullName>
    </submittedName>
</protein>
<proteinExistence type="predicted"/>
<accession>A0A4D6KRU9</accession>
<evidence type="ECO:0000313" key="1">
    <source>
        <dbReference type="EMBL" id="QCD77869.1"/>
    </source>
</evidence>
<sequence length="63" mass="6401">MISISIVYGKFCTKVVVGTSVSGTFVAAFSSGFGFSVVGSSGAETSNALAYDDATFDVATFEV</sequence>
<dbReference type="EMBL" id="CP039345">
    <property type="protein sequence ID" value="QCD77869.1"/>
    <property type="molecule type" value="Genomic_DNA"/>
</dbReference>
<keyword evidence="2" id="KW-1185">Reference proteome</keyword>
<reference evidence="1 2" key="1">
    <citation type="submission" date="2019-04" db="EMBL/GenBank/DDBJ databases">
        <title>An improved genome assembly and genetic linkage map for asparagus bean, Vigna unguiculata ssp. sesquipedialis.</title>
        <authorList>
            <person name="Xia Q."/>
            <person name="Zhang R."/>
            <person name="Dong Y."/>
        </authorList>
    </citation>
    <scope>NUCLEOTIDE SEQUENCE [LARGE SCALE GENOMIC DNA]</scope>
    <source>
        <tissue evidence="1">Leaf</tissue>
    </source>
</reference>
<evidence type="ECO:0000313" key="2">
    <source>
        <dbReference type="Proteomes" id="UP000501690"/>
    </source>
</evidence>
<organism evidence="1 2">
    <name type="scientific">Vigna unguiculata</name>
    <name type="common">Cowpea</name>
    <dbReference type="NCBI Taxonomy" id="3917"/>
    <lineage>
        <taxon>Eukaryota</taxon>
        <taxon>Viridiplantae</taxon>
        <taxon>Streptophyta</taxon>
        <taxon>Embryophyta</taxon>
        <taxon>Tracheophyta</taxon>
        <taxon>Spermatophyta</taxon>
        <taxon>Magnoliopsida</taxon>
        <taxon>eudicotyledons</taxon>
        <taxon>Gunneridae</taxon>
        <taxon>Pentapetalae</taxon>
        <taxon>rosids</taxon>
        <taxon>fabids</taxon>
        <taxon>Fabales</taxon>
        <taxon>Fabaceae</taxon>
        <taxon>Papilionoideae</taxon>
        <taxon>50 kb inversion clade</taxon>
        <taxon>NPAAA clade</taxon>
        <taxon>indigoferoid/millettioid clade</taxon>
        <taxon>Phaseoleae</taxon>
        <taxon>Vigna</taxon>
    </lineage>
</organism>
<gene>
    <name evidence="1" type="ORF">DEO72_LG1g1497</name>
</gene>
<name>A0A4D6KRU9_VIGUN</name>